<name>A0ABP0SB87_9DINO</name>
<feature type="compositionally biased region" description="Acidic residues" evidence="1">
    <location>
        <begin position="255"/>
        <end position="265"/>
    </location>
</feature>
<reference evidence="2 3" key="1">
    <citation type="submission" date="2024-02" db="EMBL/GenBank/DDBJ databases">
        <authorList>
            <person name="Chen Y."/>
            <person name="Shah S."/>
            <person name="Dougan E. K."/>
            <person name="Thang M."/>
            <person name="Chan C."/>
        </authorList>
    </citation>
    <scope>NUCLEOTIDE SEQUENCE [LARGE SCALE GENOMIC DNA]</scope>
</reference>
<protein>
    <submittedName>
        <fullName evidence="2">Uncharacterized protein</fullName>
    </submittedName>
</protein>
<proteinExistence type="predicted"/>
<evidence type="ECO:0000256" key="1">
    <source>
        <dbReference type="SAM" id="MobiDB-lite"/>
    </source>
</evidence>
<sequence length="265" mass="30067">MSSASEMEASERKRQYAALGRAVKSSCNPALVQKMRMCTDQERFNMLKTWIANPDLSNVDVEERYKVYAKNTRKDKYTTAPGIKDAMMYKVLESVLENPETGTEQSSGAAISGRVKDPEAKKHVAQQISSALAKDAAPTFDIKTGQIKSKKAHEFLYLLIFNLRVKNMANDRERCLREFVEHKVRCLEDHQSLIQKHLEDIEEKVGIPVSEIDAAAATDYINRLKGELKTVDIDLRDAKRRISAAKPKKPKKVEEEFESEQSESE</sequence>
<gene>
    <name evidence="2" type="ORF">SCF082_LOCUS50940</name>
</gene>
<evidence type="ECO:0000313" key="2">
    <source>
        <dbReference type="EMBL" id="CAK9109612.1"/>
    </source>
</evidence>
<dbReference type="EMBL" id="CAXAMM010043342">
    <property type="protein sequence ID" value="CAK9109612.1"/>
    <property type="molecule type" value="Genomic_DNA"/>
</dbReference>
<feature type="region of interest" description="Disordered" evidence="1">
    <location>
        <begin position="243"/>
        <end position="265"/>
    </location>
</feature>
<comment type="caution">
    <text evidence="2">The sequence shown here is derived from an EMBL/GenBank/DDBJ whole genome shotgun (WGS) entry which is preliminary data.</text>
</comment>
<keyword evidence="3" id="KW-1185">Reference proteome</keyword>
<organism evidence="2 3">
    <name type="scientific">Durusdinium trenchii</name>
    <dbReference type="NCBI Taxonomy" id="1381693"/>
    <lineage>
        <taxon>Eukaryota</taxon>
        <taxon>Sar</taxon>
        <taxon>Alveolata</taxon>
        <taxon>Dinophyceae</taxon>
        <taxon>Suessiales</taxon>
        <taxon>Symbiodiniaceae</taxon>
        <taxon>Durusdinium</taxon>
    </lineage>
</organism>
<accession>A0ABP0SB87</accession>
<evidence type="ECO:0000313" key="3">
    <source>
        <dbReference type="Proteomes" id="UP001642464"/>
    </source>
</evidence>
<dbReference type="Proteomes" id="UP001642464">
    <property type="component" value="Unassembled WGS sequence"/>
</dbReference>